<keyword evidence="6" id="KW-1185">Reference proteome</keyword>
<dbReference type="Pfam" id="PF00005">
    <property type="entry name" value="ABC_tran"/>
    <property type="match status" value="2"/>
</dbReference>
<dbReference type="PANTHER" id="PTHR42855:SF2">
    <property type="entry name" value="DRUG RESISTANCE ABC TRANSPORTER,ATP-BINDING PROTEIN"/>
    <property type="match status" value="1"/>
</dbReference>
<accession>A0ABS9CPS1</accession>
<keyword evidence="2" id="KW-0067">ATP-binding</keyword>
<dbReference type="EMBL" id="JAFBIT010000001">
    <property type="protein sequence ID" value="MCF2651964.1"/>
    <property type="molecule type" value="Genomic_DNA"/>
</dbReference>
<feature type="coiled-coil region" evidence="3">
    <location>
        <begin position="273"/>
        <end position="300"/>
    </location>
</feature>
<dbReference type="InterPro" id="IPR027417">
    <property type="entry name" value="P-loop_NTPase"/>
</dbReference>
<name>A0ABS9CPS1_9FIRM</name>
<dbReference type="InterPro" id="IPR051309">
    <property type="entry name" value="ABCF_ATPase"/>
</dbReference>
<dbReference type="PANTHER" id="PTHR42855">
    <property type="entry name" value="ABC TRANSPORTER ATP-BINDING SUBUNIT"/>
    <property type="match status" value="1"/>
</dbReference>
<dbReference type="InterPro" id="IPR003439">
    <property type="entry name" value="ABC_transporter-like_ATP-bd"/>
</dbReference>
<evidence type="ECO:0000313" key="5">
    <source>
        <dbReference type="EMBL" id="MCF2651964.1"/>
    </source>
</evidence>
<evidence type="ECO:0000256" key="1">
    <source>
        <dbReference type="ARBA" id="ARBA00022741"/>
    </source>
</evidence>
<dbReference type="SMART" id="SM00382">
    <property type="entry name" value="AAA"/>
    <property type="match status" value="2"/>
</dbReference>
<dbReference type="Gene3D" id="3.40.50.300">
    <property type="entry name" value="P-loop containing nucleotide triphosphate hydrolases"/>
    <property type="match status" value="2"/>
</dbReference>
<keyword evidence="3" id="KW-0175">Coiled coil</keyword>
<evidence type="ECO:0000256" key="2">
    <source>
        <dbReference type="ARBA" id="ARBA00022840"/>
    </source>
</evidence>
<dbReference type="InterPro" id="IPR017871">
    <property type="entry name" value="ABC_transporter-like_CS"/>
</dbReference>
<dbReference type="RefSeq" id="WP_235322988.1">
    <property type="nucleotide sequence ID" value="NZ_JAFBIT010000001.1"/>
</dbReference>
<feature type="domain" description="ABC transporter" evidence="4">
    <location>
        <begin position="4"/>
        <end position="213"/>
    </location>
</feature>
<proteinExistence type="predicted"/>
<organism evidence="5 6">
    <name type="scientific">Anaeromassilibacillus senegalensis</name>
    <dbReference type="NCBI Taxonomy" id="1673717"/>
    <lineage>
        <taxon>Bacteria</taxon>
        <taxon>Bacillati</taxon>
        <taxon>Bacillota</taxon>
        <taxon>Clostridia</taxon>
        <taxon>Eubacteriales</taxon>
        <taxon>Acutalibacteraceae</taxon>
        <taxon>Anaeromassilibacillus</taxon>
    </lineage>
</organism>
<dbReference type="PROSITE" id="PS50893">
    <property type="entry name" value="ABC_TRANSPORTER_2"/>
    <property type="match status" value="2"/>
</dbReference>
<keyword evidence="1" id="KW-0547">Nucleotide-binding</keyword>
<evidence type="ECO:0000313" key="6">
    <source>
        <dbReference type="Proteomes" id="UP001299220"/>
    </source>
</evidence>
<comment type="caution">
    <text evidence="5">The sequence shown here is derived from an EMBL/GenBank/DDBJ whole genome shotgun (WGS) entry which is preliminary data.</text>
</comment>
<feature type="domain" description="ABC transporter" evidence="4">
    <location>
        <begin position="314"/>
        <end position="497"/>
    </location>
</feature>
<evidence type="ECO:0000259" key="4">
    <source>
        <dbReference type="PROSITE" id="PS50893"/>
    </source>
</evidence>
<gene>
    <name evidence="5" type="primary">abc-f</name>
    <name evidence="5" type="ORF">JQM67_05060</name>
</gene>
<reference evidence="5 6" key="1">
    <citation type="submission" date="2020-12" db="EMBL/GenBank/DDBJ databases">
        <title>Whole genome sequences of gut porcine anaerobes.</title>
        <authorList>
            <person name="Kubasova T."/>
            <person name="Jahodarova E."/>
            <person name="Rychlik I."/>
        </authorList>
    </citation>
    <scope>NUCLEOTIDE SEQUENCE [LARGE SCALE GENOMIC DNA]</scope>
    <source>
        <strain evidence="5 6">An867</strain>
    </source>
</reference>
<dbReference type="SUPFAM" id="SSF52540">
    <property type="entry name" value="P-loop containing nucleoside triphosphate hydrolases"/>
    <property type="match status" value="2"/>
</dbReference>
<dbReference type="Proteomes" id="UP001299220">
    <property type="component" value="Unassembled WGS sequence"/>
</dbReference>
<protein>
    <submittedName>
        <fullName evidence="5">ABC-F type ribosomal protection protein</fullName>
    </submittedName>
</protein>
<dbReference type="NCBIfam" id="NF000355">
    <property type="entry name" value="ribo_prot_ABC_F"/>
    <property type="match status" value="1"/>
</dbReference>
<dbReference type="PROSITE" id="PS00211">
    <property type="entry name" value="ABC_TRANSPORTER_1"/>
    <property type="match status" value="1"/>
</dbReference>
<dbReference type="CDD" id="cd03221">
    <property type="entry name" value="ABCF_EF-3"/>
    <property type="match status" value="2"/>
</dbReference>
<evidence type="ECO:0000256" key="3">
    <source>
        <dbReference type="SAM" id="Coils"/>
    </source>
</evidence>
<sequence length="497" mass="56611">MSLIQVSNLTFGYEGSFDNVFENASFAIDTDWRCGFIGRNGRGKTTFLNLLRGKHPYSGSITASVQFEYFPFEVENPDDTPLEIAEAIMPDFELWRLSRELNLLEADSGVLYRPYSTLSFGERTKVLLAILFIRENSFLLIDEPTNHLDIAARDTLARYLKTKRGFILVSHDRAFLDAVIDHVLSINRANITVQRGNFTTWQREKDLEDQFELQQNEKLKKDVKRLEAAARRSAEWSNRAESRKIGFCPDKTEKSLDRRAFEGEKSRKMMKRAKSIESRRNDALEEKSALLKNIESADTKLQIATLRHPKELLVEARDLSVDYGAGPIFSPVRFELRRGERVALQGKNGCGKSSILKLLCGEDIPHTGTLEKASGLTISYIPQSAEGLSGSLSDFAELNGIDESLFKTILRKLEFQRAQFEKRIEDFSEGQKKKVLIAKSLCEKAHLLVWDEPLNFIDVISRMQLETLLKDCAPTVIFVEHDRRFVENVATKIITLS</sequence>
<dbReference type="InterPro" id="IPR003593">
    <property type="entry name" value="AAA+_ATPase"/>
</dbReference>